<sequence>MKLLLLLIMTTASSQGVHAQSTSLNNYHAWWKEKYLQKPAKNPKAKLLPLIIVKGNKFVNAGGETILFRGVSIADPDKIYHEGHWNKLLFEKAKDMGVMLVRIPVHPAAWRDRSPLKYLSLLDSAVSWCTDLGMYVDIDWHSIGNLEMELFQDAMYNTTLKETYEFWQTIARHFTGNNTVAFYELFNEPTTYRGQLGNISWSTWKKINENIIQLIRTFDNETIPLVAGFDWAYDLTPLREEPINAIGIGYVTHPYPNKRSQPWEPKWEEDFGFAAQRYPVLATEMGFNVRKGDPEDGAENYGTRITKYLENNGIGWLAWNFDPEWGPQLLSSWDYELTGSGKFFKAAMHK</sequence>
<dbReference type="SUPFAM" id="SSF51445">
    <property type="entry name" value="(Trans)glycosidases"/>
    <property type="match status" value="1"/>
</dbReference>
<dbReference type="GO" id="GO:0004553">
    <property type="term" value="F:hydrolase activity, hydrolyzing O-glycosyl compounds"/>
    <property type="evidence" value="ECO:0007669"/>
    <property type="project" value="InterPro"/>
</dbReference>
<dbReference type="EMBL" id="VYQF01000001">
    <property type="protein sequence ID" value="KAA9042236.1"/>
    <property type="molecule type" value="Genomic_DNA"/>
</dbReference>
<comment type="caution">
    <text evidence="6">The sequence shown here is derived from an EMBL/GenBank/DDBJ whole genome shotgun (WGS) entry which is preliminary data.</text>
</comment>
<name>A0A5J5IM48_9BACT</name>
<keyword evidence="4" id="KW-0732">Signal</keyword>
<dbReference type="InterPro" id="IPR017853">
    <property type="entry name" value="GH"/>
</dbReference>
<evidence type="ECO:0000256" key="4">
    <source>
        <dbReference type="SAM" id="SignalP"/>
    </source>
</evidence>
<feature type="domain" description="Glycoside hydrolase family 5" evidence="5">
    <location>
        <begin position="60"/>
        <end position="323"/>
    </location>
</feature>
<feature type="signal peptide" evidence="4">
    <location>
        <begin position="1"/>
        <end position="19"/>
    </location>
</feature>
<evidence type="ECO:0000313" key="7">
    <source>
        <dbReference type="Proteomes" id="UP000326903"/>
    </source>
</evidence>
<evidence type="ECO:0000256" key="2">
    <source>
        <dbReference type="ARBA" id="ARBA00023295"/>
    </source>
</evidence>
<dbReference type="AlphaFoldDB" id="A0A5J5IM48"/>
<dbReference type="PANTHER" id="PTHR34142">
    <property type="entry name" value="ENDO-BETA-1,4-GLUCANASE A"/>
    <property type="match status" value="1"/>
</dbReference>
<dbReference type="InterPro" id="IPR001547">
    <property type="entry name" value="Glyco_hydro_5"/>
</dbReference>
<dbReference type="GO" id="GO:0000272">
    <property type="term" value="P:polysaccharide catabolic process"/>
    <property type="evidence" value="ECO:0007669"/>
    <property type="project" value="InterPro"/>
</dbReference>
<keyword evidence="7" id="KW-1185">Reference proteome</keyword>
<proteinExistence type="inferred from homology"/>
<dbReference type="Gene3D" id="3.20.20.80">
    <property type="entry name" value="Glycosidases"/>
    <property type="match status" value="1"/>
</dbReference>
<dbReference type="PANTHER" id="PTHR34142:SF1">
    <property type="entry name" value="GLYCOSIDE HYDROLASE FAMILY 5 DOMAIN-CONTAINING PROTEIN"/>
    <property type="match status" value="1"/>
</dbReference>
<protein>
    <submittedName>
        <fullName evidence="6">Glycoside hydrolase family 5 protein</fullName>
    </submittedName>
</protein>
<evidence type="ECO:0000256" key="3">
    <source>
        <dbReference type="RuleBase" id="RU361153"/>
    </source>
</evidence>
<dbReference type="Pfam" id="PF00150">
    <property type="entry name" value="Cellulase"/>
    <property type="match status" value="1"/>
</dbReference>
<reference evidence="6 7" key="1">
    <citation type="submission" date="2019-09" db="EMBL/GenBank/DDBJ databases">
        <title>Draft genome sequence of Ginsengibacter sp. BR5-29.</title>
        <authorList>
            <person name="Im W.-T."/>
        </authorList>
    </citation>
    <scope>NUCLEOTIDE SEQUENCE [LARGE SCALE GENOMIC DNA]</scope>
    <source>
        <strain evidence="6 7">BR5-29</strain>
    </source>
</reference>
<comment type="similarity">
    <text evidence="3">Belongs to the glycosyl hydrolase 5 (cellulase A) family.</text>
</comment>
<gene>
    <name evidence="6" type="ORF">FW778_01355</name>
</gene>
<evidence type="ECO:0000259" key="5">
    <source>
        <dbReference type="Pfam" id="PF00150"/>
    </source>
</evidence>
<feature type="chain" id="PRO_5023822351" evidence="4">
    <location>
        <begin position="20"/>
        <end position="350"/>
    </location>
</feature>
<keyword evidence="1 3" id="KW-0378">Hydrolase</keyword>
<organism evidence="6 7">
    <name type="scientific">Ginsengibacter hankyongi</name>
    <dbReference type="NCBI Taxonomy" id="2607284"/>
    <lineage>
        <taxon>Bacteria</taxon>
        <taxon>Pseudomonadati</taxon>
        <taxon>Bacteroidota</taxon>
        <taxon>Chitinophagia</taxon>
        <taxon>Chitinophagales</taxon>
        <taxon>Chitinophagaceae</taxon>
        <taxon>Ginsengibacter</taxon>
    </lineage>
</organism>
<evidence type="ECO:0000256" key="1">
    <source>
        <dbReference type="ARBA" id="ARBA00022801"/>
    </source>
</evidence>
<keyword evidence="2 3" id="KW-0326">Glycosidase</keyword>
<evidence type="ECO:0000313" key="6">
    <source>
        <dbReference type="EMBL" id="KAA9042236.1"/>
    </source>
</evidence>
<accession>A0A5J5IM48</accession>
<dbReference type="Proteomes" id="UP000326903">
    <property type="component" value="Unassembled WGS sequence"/>
</dbReference>